<dbReference type="Proteomes" id="UP000789759">
    <property type="component" value="Unassembled WGS sequence"/>
</dbReference>
<keyword evidence="2" id="KW-1185">Reference proteome</keyword>
<dbReference type="PANTHER" id="PTHR33266">
    <property type="entry name" value="CHROMOSOME 15, WHOLE GENOME SHOTGUN SEQUENCE"/>
    <property type="match status" value="1"/>
</dbReference>
<evidence type="ECO:0000313" key="1">
    <source>
        <dbReference type="EMBL" id="CAG8722062.1"/>
    </source>
</evidence>
<accession>A0A9N9I6C7</accession>
<protein>
    <submittedName>
        <fullName evidence="1">430_t:CDS:1</fullName>
    </submittedName>
</protein>
<dbReference type="InterPro" id="IPR013761">
    <property type="entry name" value="SAM/pointed_sf"/>
</dbReference>
<reference evidence="1" key="1">
    <citation type="submission" date="2021-06" db="EMBL/GenBank/DDBJ databases">
        <authorList>
            <person name="Kallberg Y."/>
            <person name="Tangrot J."/>
            <person name="Rosling A."/>
        </authorList>
    </citation>
    <scope>NUCLEOTIDE SEQUENCE</scope>
    <source>
        <strain evidence="1">FL966</strain>
    </source>
</reference>
<proteinExistence type="predicted"/>
<comment type="caution">
    <text evidence="1">The sequence shown here is derived from an EMBL/GenBank/DDBJ whole genome shotgun (WGS) entry which is preliminary data.</text>
</comment>
<organism evidence="1 2">
    <name type="scientific">Cetraspora pellucida</name>
    <dbReference type="NCBI Taxonomy" id="1433469"/>
    <lineage>
        <taxon>Eukaryota</taxon>
        <taxon>Fungi</taxon>
        <taxon>Fungi incertae sedis</taxon>
        <taxon>Mucoromycota</taxon>
        <taxon>Glomeromycotina</taxon>
        <taxon>Glomeromycetes</taxon>
        <taxon>Diversisporales</taxon>
        <taxon>Gigasporaceae</taxon>
        <taxon>Cetraspora</taxon>
    </lineage>
</organism>
<name>A0A9N9I6C7_9GLOM</name>
<dbReference type="PANTHER" id="PTHR33266:SF1">
    <property type="entry name" value="F-BOX DOMAIN-CONTAINING PROTEIN"/>
    <property type="match status" value="1"/>
</dbReference>
<dbReference type="EMBL" id="CAJVQA010013125">
    <property type="protein sequence ID" value="CAG8722062.1"/>
    <property type="molecule type" value="Genomic_DNA"/>
</dbReference>
<dbReference type="OrthoDB" id="2305429at2759"/>
<feature type="non-terminal residue" evidence="1">
    <location>
        <position position="1"/>
    </location>
</feature>
<dbReference type="Gene3D" id="1.10.150.50">
    <property type="entry name" value="Transcription Factor, Ets-1"/>
    <property type="match status" value="1"/>
</dbReference>
<evidence type="ECO:0000313" key="2">
    <source>
        <dbReference type="Proteomes" id="UP000789759"/>
    </source>
</evidence>
<gene>
    <name evidence="1" type="ORF">CPELLU_LOCUS12961</name>
</gene>
<sequence>MSTTGKTISLPTINEVEGYKTTKALIKFLDNQDIGLDDNNFKILCEQKVDSEMFLSLNVDKLMQDGLKRGPAKKIYLTSEVYCISSSAWKDFGQLYDYLKNCIDFVSPLENYKFIVGDKEMNFGKVNEPSKDLSYHTYHTRSEDDEEIVQKAFNRTFQDLSNFLERFIQFIDKCLDDYETIKGSVKYLFAFDEARTLVGKNAENTVDINFNSVNFKEAMTLKDDTKGMEPEHIIELAMDKLIGGQFFNVWRKNLIKILDTLTILRPHLCVKIAPQSEYVPDLIANNMHLCIKVLDDHKYIVTVMPTEPVLAEASAQIMNNSHISLTELINKLSEALKKGIIET</sequence>
<dbReference type="AlphaFoldDB" id="A0A9N9I6C7"/>